<dbReference type="GO" id="GO:0016020">
    <property type="term" value="C:membrane"/>
    <property type="evidence" value="ECO:0007669"/>
    <property type="project" value="TreeGrafter"/>
</dbReference>
<dbReference type="PANTHER" id="PTHR44196:SF2">
    <property type="entry name" value="SHORT-CHAIN DEHYDROGENASE-RELATED"/>
    <property type="match status" value="1"/>
</dbReference>
<protein>
    <recommendedName>
        <fullName evidence="5">Ketoreductase domain-containing protein</fullName>
    </recommendedName>
</protein>
<dbReference type="PANTHER" id="PTHR44196">
    <property type="entry name" value="DEHYDROGENASE/REDUCTASE SDR FAMILY MEMBER 7B"/>
    <property type="match status" value="1"/>
</dbReference>
<evidence type="ECO:0000259" key="5">
    <source>
        <dbReference type="SMART" id="SM00822"/>
    </source>
</evidence>
<dbReference type="PIRSF" id="PIRSF000126">
    <property type="entry name" value="11-beta-HSD1"/>
    <property type="match status" value="1"/>
</dbReference>
<organism evidence="6 7">
    <name type="scientific">Candidatus Methylacidithermus pantelleriae</name>
    <dbReference type="NCBI Taxonomy" id="2744239"/>
    <lineage>
        <taxon>Bacteria</taxon>
        <taxon>Pseudomonadati</taxon>
        <taxon>Verrucomicrobiota</taxon>
        <taxon>Methylacidiphilae</taxon>
        <taxon>Methylacidiphilales</taxon>
        <taxon>Methylacidiphilaceae</taxon>
        <taxon>Candidatus Methylacidithermus</taxon>
    </lineage>
</organism>
<feature type="transmembrane region" description="Helical" evidence="4">
    <location>
        <begin position="143"/>
        <end position="164"/>
    </location>
</feature>
<gene>
    <name evidence="6" type="ORF">MPNT_240026</name>
</gene>
<keyword evidence="2" id="KW-0560">Oxidoreductase</keyword>
<comment type="similarity">
    <text evidence="1 3">Belongs to the short-chain dehydrogenases/reductases (SDR) family.</text>
</comment>
<dbReference type="InterPro" id="IPR057326">
    <property type="entry name" value="KR_dom"/>
</dbReference>
<dbReference type="Gene3D" id="3.40.50.720">
    <property type="entry name" value="NAD(P)-binding Rossmann-like Domain"/>
    <property type="match status" value="1"/>
</dbReference>
<evidence type="ECO:0000256" key="3">
    <source>
        <dbReference type="RuleBase" id="RU000363"/>
    </source>
</evidence>
<dbReference type="Pfam" id="PF00106">
    <property type="entry name" value="adh_short"/>
    <property type="match status" value="1"/>
</dbReference>
<accession>A0A8J2BP23</accession>
<evidence type="ECO:0000313" key="7">
    <source>
        <dbReference type="Proteomes" id="UP000663859"/>
    </source>
</evidence>
<sequence>MRSAEDDPFVGVTALVTGASSGIGREFARHLATKAASLILVARRKDRLMALAEELQSISGQLTIWTETVDLSDSAELDRFLEKVNVRGISVDLLVNNAGLGDMGPFHTASWKKVEQMLRVNILAATRIAWEVIPGMMKKKRGWIINVGSIAGFHPIPFFAVYAASKAYLNSFSESLYWELSPYGITVTAVCPGPVATEFFDRACRRKEDGGVSLAPDFMWTTVHEVVEAALRAARQGRPRVVPGMLPGIAASFYAALPLAIWRMALRWKVPPERLRFEGSMGEGESGRTNG</sequence>
<name>A0A8J2BP23_9BACT</name>
<keyword evidence="4" id="KW-1133">Transmembrane helix</keyword>
<proteinExistence type="inferred from homology"/>
<evidence type="ECO:0000256" key="2">
    <source>
        <dbReference type="ARBA" id="ARBA00023002"/>
    </source>
</evidence>
<feature type="transmembrane region" description="Helical" evidence="4">
    <location>
        <begin position="245"/>
        <end position="266"/>
    </location>
</feature>
<evidence type="ECO:0000256" key="1">
    <source>
        <dbReference type="ARBA" id="ARBA00006484"/>
    </source>
</evidence>
<dbReference type="AlphaFoldDB" id="A0A8J2BP23"/>
<keyword evidence="4" id="KW-0812">Transmembrane</keyword>
<comment type="caution">
    <text evidence="6">The sequence shown here is derived from an EMBL/GenBank/DDBJ whole genome shotgun (WGS) entry which is preliminary data.</text>
</comment>
<evidence type="ECO:0000313" key="6">
    <source>
        <dbReference type="EMBL" id="CAF0698050.1"/>
    </source>
</evidence>
<dbReference type="RefSeq" id="WP_174583263.1">
    <property type="nucleotide sequence ID" value="NZ_CAJNOB010000017.1"/>
</dbReference>
<reference evidence="6" key="1">
    <citation type="submission" date="2021-02" db="EMBL/GenBank/DDBJ databases">
        <authorList>
            <person name="Cremers G."/>
            <person name="Picone N."/>
        </authorList>
    </citation>
    <scope>NUCLEOTIDE SEQUENCE</scope>
    <source>
        <strain evidence="6">PQ17</strain>
    </source>
</reference>
<keyword evidence="4" id="KW-0472">Membrane</keyword>
<dbReference type="SUPFAM" id="SSF51735">
    <property type="entry name" value="NAD(P)-binding Rossmann-fold domains"/>
    <property type="match status" value="1"/>
</dbReference>
<dbReference type="PRINTS" id="PR00081">
    <property type="entry name" value="GDHRDH"/>
</dbReference>
<feature type="domain" description="Ketoreductase" evidence="5">
    <location>
        <begin position="12"/>
        <end position="193"/>
    </location>
</feature>
<dbReference type="SMART" id="SM00822">
    <property type="entry name" value="PKS_KR"/>
    <property type="match status" value="1"/>
</dbReference>
<evidence type="ECO:0000256" key="4">
    <source>
        <dbReference type="SAM" id="Phobius"/>
    </source>
</evidence>
<dbReference type="EMBL" id="CAJNOB010000017">
    <property type="protein sequence ID" value="CAF0698050.1"/>
    <property type="molecule type" value="Genomic_DNA"/>
</dbReference>
<keyword evidence="7" id="KW-1185">Reference proteome</keyword>
<dbReference type="InterPro" id="IPR002347">
    <property type="entry name" value="SDR_fam"/>
</dbReference>
<dbReference type="GO" id="GO:0016491">
    <property type="term" value="F:oxidoreductase activity"/>
    <property type="evidence" value="ECO:0007669"/>
    <property type="project" value="UniProtKB-KW"/>
</dbReference>
<dbReference type="Proteomes" id="UP000663859">
    <property type="component" value="Unassembled WGS sequence"/>
</dbReference>
<dbReference type="PRINTS" id="PR00080">
    <property type="entry name" value="SDRFAMILY"/>
</dbReference>
<dbReference type="InterPro" id="IPR036291">
    <property type="entry name" value="NAD(P)-bd_dom_sf"/>
</dbReference>